<gene>
    <name evidence="1" type="ORF">R1flu_025288</name>
</gene>
<proteinExistence type="predicted"/>
<reference evidence="1 2" key="1">
    <citation type="submission" date="2024-09" db="EMBL/GenBank/DDBJ databases">
        <title>Chromosome-scale assembly of Riccia fluitans.</title>
        <authorList>
            <person name="Paukszto L."/>
            <person name="Sawicki J."/>
            <person name="Karawczyk K."/>
            <person name="Piernik-Szablinska J."/>
            <person name="Szczecinska M."/>
            <person name="Mazdziarz M."/>
        </authorList>
    </citation>
    <scope>NUCLEOTIDE SEQUENCE [LARGE SCALE GENOMIC DNA]</scope>
    <source>
        <strain evidence="1">Rf_01</strain>
        <tissue evidence="1">Aerial parts of the thallus</tissue>
    </source>
</reference>
<name>A0ABD1XXB8_9MARC</name>
<organism evidence="1 2">
    <name type="scientific">Riccia fluitans</name>
    <dbReference type="NCBI Taxonomy" id="41844"/>
    <lineage>
        <taxon>Eukaryota</taxon>
        <taxon>Viridiplantae</taxon>
        <taxon>Streptophyta</taxon>
        <taxon>Embryophyta</taxon>
        <taxon>Marchantiophyta</taxon>
        <taxon>Marchantiopsida</taxon>
        <taxon>Marchantiidae</taxon>
        <taxon>Marchantiales</taxon>
        <taxon>Ricciaceae</taxon>
        <taxon>Riccia</taxon>
    </lineage>
</organism>
<dbReference type="AlphaFoldDB" id="A0ABD1XXB8"/>
<evidence type="ECO:0000313" key="1">
    <source>
        <dbReference type="EMBL" id="KAL2613596.1"/>
    </source>
</evidence>
<dbReference type="EMBL" id="JBHFFA010000007">
    <property type="protein sequence ID" value="KAL2613596.1"/>
    <property type="molecule type" value="Genomic_DNA"/>
</dbReference>
<protein>
    <submittedName>
        <fullName evidence="1">Uncharacterized protein</fullName>
    </submittedName>
</protein>
<keyword evidence="2" id="KW-1185">Reference proteome</keyword>
<dbReference type="Proteomes" id="UP001605036">
    <property type="component" value="Unassembled WGS sequence"/>
</dbReference>
<comment type="caution">
    <text evidence="1">The sequence shown here is derived from an EMBL/GenBank/DDBJ whole genome shotgun (WGS) entry which is preliminary data.</text>
</comment>
<evidence type="ECO:0000313" key="2">
    <source>
        <dbReference type="Proteomes" id="UP001605036"/>
    </source>
</evidence>
<sequence length="100" mass="10956">MEDEISHCRGNNSKTHSKSIRFTGDVVATKCNSNVYCYGYGVGTLSTSRLSANFKLLSEQDNGTPRLHINSPVCAKHCSQYSANNGIKTTWHYGASSTYS</sequence>
<accession>A0ABD1XXB8</accession>